<reference evidence="2" key="1">
    <citation type="submission" date="2023-02" db="EMBL/GenBank/DDBJ databases">
        <title>Genome of toxic invasive species Heracleum sosnowskyi carries increased number of genes despite the absence of recent whole-genome duplications.</title>
        <authorList>
            <person name="Schelkunov M."/>
            <person name="Shtratnikova V."/>
            <person name="Makarenko M."/>
            <person name="Klepikova A."/>
            <person name="Omelchenko D."/>
            <person name="Novikova G."/>
            <person name="Obukhova E."/>
            <person name="Bogdanov V."/>
            <person name="Penin A."/>
            <person name="Logacheva M."/>
        </authorList>
    </citation>
    <scope>NUCLEOTIDE SEQUENCE</scope>
    <source>
        <strain evidence="2">Hsosn_3</strain>
        <tissue evidence="2">Leaf</tissue>
    </source>
</reference>
<keyword evidence="1" id="KW-0472">Membrane</keyword>
<dbReference type="PANTHER" id="PTHR34545">
    <property type="entry name" value="CLAVATA3/ESR (CLE)-RELATED PROTEIN 22"/>
    <property type="match status" value="1"/>
</dbReference>
<gene>
    <name evidence="2" type="ORF">POM88_027323</name>
</gene>
<dbReference type="PANTHER" id="PTHR34545:SF7">
    <property type="entry name" value="CLAVATA3_ESR (CLE)-RELATED PROTEIN 16"/>
    <property type="match status" value="1"/>
</dbReference>
<proteinExistence type="predicted"/>
<evidence type="ECO:0000313" key="2">
    <source>
        <dbReference type="EMBL" id="KAK1380579.1"/>
    </source>
</evidence>
<keyword evidence="1" id="KW-1133">Transmembrane helix</keyword>
<name>A0AAD8I8R8_9APIA</name>
<reference evidence="2" key="2">
    <citation type="submission" date="2023-05" db="EMBL/GenBank/DDBJ databases">
        <authorList>
            <person name="Schelkunov M.I."/>
        </authorList>
    </citation>
    <scope>NUCLEOTIDE SEQUENCE</scope>
    <source>
        <strain evidence="2">Hsosn_3</strain>
        <tissue evidence="2">Leaf</tissue>
    </source>
</reference>
<accession>A0AAD8I8R8</accession>
<sequence>MSWWAMKVSAEIEKIPTIDKETRSCGTRKSKRHNMATSKTINILVLLVILIFGQLCTTSSAKHVNSGPSSWTLSRKAQGFRTVSIRAAATLSPSQLEAAYSNDKRLIHTGPNPLHN</sequence>
<dbReference type="InterPro" id="IPR033249">
    <property type="entry name" value="CLE_plant"/>
</dbReference>
<dbReference type="Proteomes" id="UP001237642">
    <property type="component" value="Unassembled WGS sequence"/>
</dbReference>
<dbReference type="EMBL" id="JAUIZM010000006">
    <property type="protein sequence ID" value="KAK1380579.1"/>
    <property type="molecule type" value="Genomic_DNA"/>
</dbReference>
<feature type="transmembrane region" description="Helical" evidence="1">
    <location>
        <begin position="36"/>
        <end position="55"/>
    </location>
</feature>
<evidence type="ECO:0000256" key="1">
    <source>
        <dbReference type="SAM" id="Phobius"/>
    </source>
</evidence>
<keyword evidence="3" id="KW-1185">Reference proteome</keyword>
<evidence type="ECO:0000313" key="3">
    <source>
        <dbReference type="Proteomes" id="UP001237642"/>
    </source>
</evidence>
<organism evidence="2 3">
    <name type="scientific">Heracleum sosnowskyi</name>
    <dbReference type="NCBI Taxonomy" id="360622"/>
    <lineage>
        <taxon>Eukaryota</taxon>
        <taxon>Viridiplantae</taxon>
        <taxon>Streptophyta</taxon>
        <taxon>Embryophyta</taxon>
        <taxon>Tracheophyta</taxon>
        <taxon>Spermatophyta</taxon>
        <taxon>Magnoliopsida</taxon>
        <taxon>eudicotyledons</taxon>
        <taxon>Gunneridae</taxon>
        <taxon>Pentapetalae</taxon>
        <taxon>asterids</taxon>
        <taxon>campanulids</taxon>
        <taxon>Apiales</taxon>
        <taxon>Apiaceae</taxon>
        <taxon>Apioideae</taxon>
        <taxon>apioid superclade</taxon>
        <taxon>Tordylieae</taxon>
        <taxon>Tordyliinae</taxon>
        <taxon>Heracleum</taxon>
    </lineage>
</organism>
<dbReference type="GO" id="GO:0048731">
    <property type="term" value="P:system development"/>
    <property type="evidence" value="ECO:0007669"/>
    <property type="project" value="InterPro"/>
</dbReference>
<keyword evidence="1" id="KW-0812">Transmembrane</keyword>
<comment type="caution">
    <text evidence="2">The sequence shown here is derived from an EMBL/GenBank/DDBJ whole genome shotgun (WGS) entry which is preliminary data.</text>
</comment>
<protein>
    <submittedName>
        <fullName evidence="2">Uncharacterized protein</fullName>
    </submittedName>
</protein>
<dbReference type="AlphaFoldDB" id="A0AAD8I8R8"/>